<dbReference type="EMBL" id="VRMN01000001">
    <property type="protein sequence ID" value="KAA8499675.1"/>
    <property type="molecule type" value="Genomic_DNA"/>
</dbReference>
<dbReference type="Proteomes" id="UP000324585">
    <property type="component" value="Unassembled WGS sequence"/>
</dbReference>
<feature type="region of interest" description="Disordered" evidence="1">
    <location>
        <begin position="62"/>
        <end position="166"/>
    </location>
</feature>
<feature type="compositionally biased region" description="Basic and acidic residues" evidence="1">
    <location>
        <begin position="205"/>
        <end position="214"/>
    </location>
</feature>
<evidence type="ECO:0000313" key="3">
    <source>
        <dbReference type="Proteomes" id="UP000324585"/>
    </source>
</evidence>
<reference evidence="3" key="1">
    <citation type="journal article" date="2019" name="Nat. Commun.">
        <title>Expansion of phycobilisome linker gene families in mesophilic red algae.</title>
        <authorList>
            <person name="Lee J."/>
            <person name="Kim D."/>
            <person name="Bhattacharya D."/>
            <person name="Yoon H.S."/>
        </authorList>
    </citation>
    <scope>NUCLEOTIDE SEQUENCE [LARGE SCALE GENOMIC DNA]</scope>
    <source>
        <strain evidence="3">CCMP 1328</strain>
    </source>
</reference>
<sequence>MWILLSCESPVGATLDGVFSVSEKKKRGVWGRAAERGAAPASRLGGELSPLRVQLHGEQAERKMALNSPVKIQTGSAGSSARAVLSPSRLSPHDPKAGPGWKHASAPLNSKSSQRMVGSPSSPYLHSTSPQPGDSTPGTRNASTTTSLKTSGRSAPRTDRVREKNQLVAQIDCAVAGTRSLSANSGHPSFGSRRNSGSSANLSMDRIHSNENHPKRQLSSSALVLPEITGMLNFTSASLRVIIKTDDMPNRFFACPLNEYLEEKGDMYGAPTELYMCEVPVEKSRSIWVDFVSTKTNLHVTVLVDLKEMGQRVELPPQTGFASLVVDEVMKTPVACRLGVRVNEVYCAEKSRVYPVLSYKVFLRAPDAVWLTLYASEQLLTPESRNKEGSHPRYLFKSISMNLPRRSGQEIMLCLYRHGKQRSQRLVGSSKFVLEKVQCTAKRPRVRSEVPMLLASAKVGTLTVECSEGCGPSLLSLGLSVQYAASEGMHAARKV</sequence>
<feature type="compositionally biased region" description="Basic and acidic residues" evidence="1">
    <location>
        <begin position="156"/>
        <end position="165"/>
    </location>
</feature>
<name>A0A5J4Z8M7_PORPP</name>
<keyword evidence="3" id="KW-1185">Reference proteome</keyword>
<feature type="region of interest" description="Disordered" evidence="1">
    <location>
        <begin position="180"/>
        <end position="215"/>
    </location>
</feature>
<protein>
    <submittedName>
        <fullName evidence="2">Uncharacterized protein</fullName>
    </submittedName>
</protein>
<evidence type="ECO:0000313" key="2">
    <source>
        <dbReference type="EMBL" id="KAA8499675.1"/>
    </source>
</evidence>
<dbReference type="AlphaFoldDB" id="A0A5J4Z8M7"/>
<comment type="caution">
    <text evidence="2">The sequence shown here is derived from an EMBL/GenBank/DDBJ whole genome shotgun (WGS) entry which is preliminary data.</text>
</comment>
<proteinExistence type="predicted"/>
<feature type="compositionally biased region" description="Polar residues" evidence="1">
    <location>
        <begin position="180"/>
        <end position="202"/>
    </location>
</feature>
<evidence type="ECO:0000256" key="1">
    <source>
        <dbReference type="SAM" id="MobiDB-lite"/>
    </source>
</evidence>
<organism evidence="2 3">
    <name type="scientific">Porphyridium purpureum</name>
    <name type="common">Red alga</name>
    <name type="synonym">Porphyridium cruentum</name>
    <dbReference type="NCBI Taxonomy" id="35688"/>
    <lineage>
        <taxon>Eukaryota</taxon>
        <taxon>Rhodophyta</taxon>
        <taxon>Bangiophyceae</taxon>
        <taxon>Porphyridiales</taxon>
        <taxon>Porphyridiaceae</taxon>
        <taxon>Porphyridium</taxon>
    </lineage>
</organism>
<feature type="compositionally biased region" description="Polar residues" evidence="1">
    <location>
        <begin position="107"/>
        <end position="153"/>
    </location>
</feature>
<feature type="compositionally biased region" description="Polar residues" evidence="1">
    <location>
        <begin position="70"/>
        <end position="79"/>
    </location>
</feature>
<accession>A0A5J4Z8M7</accession>
<gene>
    <name evidence="2" type="ORF">FVE85_7260</name>
</gene>